<dbReference type="SUPFAM" id="SSF54928">
    <property type="entry name" value="RNA-binding domain, RBD"/>
    <property type="match status" value="1"/>
</dbReference>
<dbReference type="InterPro" id="IPR012677">
    <property type="entry name" value="Nucleotide-bd_a/b_plait_sf"/>
</dbReference>
<organism evidence="3 4">
    <name type="scientific">Bos mutus</name>
    <name type="common">wild yak</name>
    <dbReference type="NCBI Taxonomy" id="72004"/>
    <lineage>
        <taxon>Eukaryota</taxon>
        <taxon>Metazoa</taxon>
        <taxon>Chordata</taxon>
        <taxon>Craniata</taxon>
        <taxon>Vertebrata</taxon>
        <taxon>Euteleostomi</taxon>
        <taxon>Mammalia</taxon>
        <taxon>Eutheria</taxon>
        <taxon>Laurasiatheria</taxon>
        <taxon>Artiodactyla</taxon>
        <taxon>Ruminantia</taxon>
        <taxon>Pecora</taxon>
        <taxon>Bovidae</taxon>
        <taxon>Bovinae</taxon>
        <taxon>Bos</taxon>
    </lineage>
</organism>
<dbReference type="InterPro" id="IPR001878">
    <property type="entry name" value="Znf_CCHC"/>
</dbReference>
<sequence>MKLFIGNLPWEATGQEARSLVEQCWKVLECESVKTRGLVHAEDQRAEGATQYQHHCWLHVGEHQSAASKDKSKASAKFEEYGPVIKYDDIVKDCAFVHMEWAEDAVEADRRNYQVSRQKNACAVVHQLLWTAPGMGDWSGCCQCEKEGHWSKECPIDCTGRVADLPSSYNEQYGAVHTPYTMGYRESIYYNDAILQSTRLL</sequence>
<accession>A0A6B0S171</accession>
<proteinExistence type="predicted"/>
<evidence type="ECO:0000256" key="1">
    <source>
        <dbReference type="PROSITE-ProRule" id="PRU00047"/>
    </source>
</evidence>
<comment type="caution">
    <text evidence="3">The sequence shown here is derived from an EMBL/GenBank/DDBJ whole genome shotgun (WGS) entry which is preliminary data.</text>
</comment>
<dbReference type="Gene3D" id="3.30.70.330">
    <property type="match status" value="1"/>
</dbReference>
<dbReference type="EMBL" id="VBQZ03000152">
    <property type="protein sequence ID" value="MXQ96050.1"/>
    <property type="molecule type" value="Genomic_DNA"/>
</dbReference>
<feature type="domain" description="CCHC-type" evidence="2">
    <location>
        <begin position="141"/>
        <end position="155"/>
    </location>
</feature>
<keyword evidence="4" id="KW-1185">Reference proteome</keyword>
<reference evidence="3" key="1">
    <citation type="submission" date="2019-10" db="EMBL/GenBank/DDBJ databases">
        <title>The sequence and de novo assembly of the wild yak genome.</title>
        <authorList>
            <person name="Liu Y."/>
        </authorList>
    </citation>
    <scope>NUCLEOTIDE SEQUENCE [LARGE SCALE GENOMIC DNA]</scope>
    <source>
        <strain evidence="3">WY2019</strain>
    </source>
</reference>
<keyword evidence="1" id="KW-0863">Zinc-finger</keyword>
<protein>
    <recommendedName>
        <fullName evidence="2">CCHC-type domain-containing protein</fullName>
    </recommendedName>
</protein>
<evidence type="ECO:0000313" key="4">
    <source>
        <dbReference type="Proteomes" id="UP000322234"/>
    </source>
</evidence>
<dbReference type="PROSITE" id="PS50158">
    <property type="entry name" value="ZF_CCHC"/>
    <property type="match status" value="1"/>
</dbReference>
<evidence type="ECO:0000259" key="2">
    <source>
        <dbReference type="PROSITE" id="PS50158"/>
    </source>
</evidence>
<keyword evidence="1" id="KW-0479">Metal-binding</keyword>
<gene>
    <name evidence="3" type="ORF">E5288_WYG011466</name>
</gene>
<dbReference type="GO" id="GO:0003676">
    <property type="term" value="F:nucleic acid binding"/>
    <property type="evidence" value="ECO:0007669"/>
    <property type="project" value="InterPro"/>
</dbReference>
<evidence type="ECO:0000313" key="3">
    <source>
        <dbReference type="EMBL" id="MXQ96050.1"/>
    </source>
</evidence>
<dbReference type="AlphaFoldDB" id="A0A6B0S171"/>
<dbReference type="GO" id="GO:0008270">
    <property type="term" value="F:zinc ion binding"/>
    <property type="evidence" value="ECO:0007669"/>
    <property type="project" value="UniProtKB-KW"/>
</dbReference>
<name>A0A6B0S171_9CETA</name>
<dbReference type="Proteomes" id="UP000322234">
    <property type="component" value="Unassembled WGS sequence"/>
</dbReference>
<keyword evidence="1" id="KW-0862">Zinc</keyword>
<dbReference type="InterPro" id="IPR035979">
    <property type="entry name" value="RBD_domain_sf"/>
</dbReference>